<dbReference type="GO" id="GO:0005886">
    <property type="term" value="C:plasma membrane"/>
    <property type="evidence" value="ECO:0007669"/>
    <property type="project" value="UniProtKB-SubCell"/>
</dbReference>
<dbReference type="Gene3D" id="1.20.1070.10">
    <property type="entry name" value="Rhodopsin 7-helix transmembrane proteins"/>
    <property type="match status" value="1"/>
</dbReference>
<dbReference type="PRINTS" id="PR00237">
    <property type="entry name" value="GPCRRHODOPSN"/>
</dbReference>
<evidence type="ECO:0000256" key="4">
    <source>
        <dbReference type="ARBA" id="ARBA00022989"/>
    </source>
</evidence>
<protein>
    <recommendedName>
        <fullName evidence="11">G-protein coupled receptors family 1 profile domain-containing protein</fullName>
    </recommendedName>
</protein>
<proteinExistence type="inferred from homology"/>
<keyword evidence="3 9" id="KW-0812">Transmembrane</keyword>
<dbReference type="EMBL" id="CAXITT010000205">
    <property type="protein sequence ID" value="CAL1535546.1"/>
    <property type="molecule type" value="Genomic_DNA"/>
</dbReference>
<keyword evidence="13" id="KW-1185">Reference proteome</keyword>
<evidence type="ECO:0000256" key="10">
    <source>
        <dbReference type="SAM" id="Phobius"/>
    </source>
</evidence>
<keyword evidence="5 9" id="KW-0297">G-protein coupled receptor</keyword>
<evidence type="ECO:0000256" key="8">
    <source>
        <dbReference type="ARBA" id="ARBA00023224"/>
    </source>
</evidence>
<dbReference type="Pfam" id="PF00001">
    <property type="entry name" value="7tm_1"/>
    <property type="match status" value="1"/>
</dbReference>
<organism evidence="12 13">
    <name type="scientific">Lymnaea stagnalis</name>
    <name type="common">Great pond snail</name>
    <name type="synonym">Helix stagnalis</name>
    <dbReference type="NCBI Taxonomy" id="6523"/>
    <lineage>
        <taxon>Eukaryota</taxon>
        <taxon>Metazoa</taxon>
        <taxon>Spiralia</taxon>
        <taxon>Lophotrochozoa</taxon>
        <taxon>Mollusca</taxon>
        <taxon>Gastropoda</taxon>
        <taxon>Heterobranchia</taxon>
        <taxon>Euthyneura</taxon>
        <taxon>Panpulmonata</taxon>
        <taxon>Hygrophila</taxon>
        <taxon>Lymnaeoidea</taxon>
        <taxon>Lymnaeidae</taxon>
        <taxon>Lymnaea</taxon>
    </lineage>
</organism>
<keyword evidence="2" id="KW-1003">Cell membrane</keyword>
<dbReference type="PROSITE" id="PS50262">
    <property type="entry name" value="G_PROTEIN_RECEP_F1_2"/>
    <property type="match status" value="1"/>
</dbReference>
<evidence type="ECO:0000313" key="12">
    <source>
        <dbReference type="EMBL" id="CAL1535546.1"/>
    </source>
</evidence>
<feature type="transmembrane region" description="Helical" evidence="10">
    <location>
        <begin position="89"/>
        <end position="107"/>
    </location>
</feature>
<sequence>TVSVIISALAAFTVSSNVIVIVALVKSRRVDSRNVISRSQDNGITKLTMESMAVADVLFGVFLIPMFTMEVINKGRWEFGSELCWIRKTINNVLCGVSIYHVFFMALDRFLAICKPMLYRLLTVRHGYAMVALSWVIPCVVFMLVEGFGWNHIGVEDRVNAFEKNRICGSVYNMDVFLIVFTLCFYIPFVAAAILYVFVLREIRNFHKRTPRFEGPSNNAKPGSTNRNFKAYRTIGCMFFWFTLCWVPTWIFSCVLVYTEYSVSGWVIISLTLLAYANAGVNPFIYCFIRSVRLSVKSLLCAKF</sequence>
<comment type="similarity">
    <text evidence="9">Belongs to the G-protein coupled receptor 1 family.</text>
</comment>
<name>A0AAV2HNB3_LYMST</name>
<dbReference type="GO" id="GO:0030594">
    <property type="term" value="F:neurotransmitter receptor activity"/>
    <property type="evidence" value="ECO:0007669"/>
    <property type="project" value="TreeGrafter"/>
</dbReference>
<feature type="non-terminal residue" evidence="12">
    <location>
        <position position="1"/>
    </location>
</feature>
<dbReference type="GO" id="GO:0004993">
    <property type="term" value="F:G protein-coupled serotonin receptor activity"/>
    <property type="evidence" value="ECO:0007669"/>
    <property type="project" value="TreeGrafter"/>
</dbReference>
<feature type="transmembrane region" description="Helical" evidence="10">
    <location>
        <begin position="47"/>
        <end position="69"/>
    </location>
</feature>
<evidence type="ECO:0000259" key="11">
    <source>
        <dbReference type="PROSITE" id="PS50262"/>
    </source>
</evidence>
<evidence type="ECO:0000256" key="7">
    <source>
        <dbReference type="ARBA" id="ARBA00023170"/>
    </source>
</evidence>
<feature type="transmembrane region" description="Helical" evidence="10">
    <location>
        <begin position="265"/>
        <end position="289"/>
    </location>
</feature>
<comment type="caution">
    <text evidence="12">The sequence shown here is derived from an EMBL/GenBank/DDBJ whole genome shotgun (WGS) entry which is preliminary data.</text>
</comment>
<evidence type="ECO:0000256" key="9">
    <source>
        <dbReference type="RuleBase" id="RU000688"/>
    </source>
</evidence>
<dbReference type="SUPFAM" id="SSF81321">
    <property type="entry name" value="Family A G protein-coupled receptor-like"/>
    <property type="match status" value="1"/>
</dbReference>
<comment type="subcellular location">
    <subcellularLocation>
        <location evidence="1">Cell membrane</location>
        <topology evidence="1">Multi-pass membrane protein</topology>
    </subcellularLocation>
</comment>
<dbReference type="GO" id="GO:0007187">
    <property type="term" value="P:G protein-coupled receptor signaling pathway, coupled to cyclic nucleotide second messenger"/>
    <property type="evidence" value="ECO:0007669"/>
    <property type="project" value="TreeGrafter"/>
</dbReference>
<dbReference type="PANTHER" id="PTHR24247">
    <property type="entry name" value="5-HYDROXYTRYPTAMINE RECEPTOR"/>
    <property type="match status" value="1"/>
</dbReference>
<keyword evidence="7 9" id="KW-0675">Receptor</keyword>
<gene>
    <name evidence="12" type="ORF">GSLYS_00009506001</name>
</gene>
<accession>A0AAV2HNB3</accession>
<keyword evidence="8 9" id="KW-0807">Transducer</keyword>
<dbReference type="AlphaFoldDB" id="A0AAV2HNB3"/>
<evidence type="ECO:0000256" key="2">
    <source>
        <dbReference type="ARBA" id="ARBA00022475"/>
    </source>
</evidence>
<dbReference type="CDD" id="cd00637">
    <property type="entry name" value="7tm_classA_rhodopsin-like"/>
    <property type="match status" value="1"/>
</dbReference>
<feature type="transmembrane region" description="Helical" evidence="10">
    <location>
        <begin position="237"/>
        <end position="259"/>
    </location>
</feature>
<evidence type="ECO:0000256" key="6">
    <source>
        <dbReference type="ARBA" id="ARBA00023136"/>
    </source>
</evidence>
<dbReference type="InterPro" id="IPR017452">
    <property type="entry name" value="GPCR_Rhodpsn_7TM"/>
</dbReference>
<keyword evidence="4 10" id="KW-1133">Transmembrane helix</keyword>
<dbReference type="InterPro" id="IPR000276">
    <property type="entry name" value="GPCR_Rhodpsn"/>
</dbReference>
<keyword evidence="6 10" id="KW-0472">Membrane</keyword>
<feature type="transmembrane region" description="Helical" evidence="10">
    <location>
        <begin position="128"/>
        <end position="150"/>
    </location>
</feature>
<dbReference type="GO" id="GO:0045202">
    <property type="term" value="C:synapse"/>
    <property type="evidence" value="ECO:0007669"/>
    <property type="project" value="GOC"/>
</dbReference>
<feature type="transmembrane region" description="Helical" evidence="10">
    <location>
        <begin position="176"/>
        <end position="199"/>
    </location>
</feature>
<evidence type="ECO:0000313" key="13">
    <source>
        <dbReference type="Proteomes" id="UP001497497"/>
    </source>
</evidence>
<feature type="transmembrane region" description="Helical" evidence="10">
    <location>
        <begin position="6"/>
        <end position="26"/>
    </location>
</feature>
<evidence type="ECO:0000256" key="5">
    <source>
        <dbReference type="ARBA" id="ARBA00023040"/>
    </source>
</evidence>
<feature type="domain" description="G-protein coupled receptors family 1 profile" evidence="11">
    <location>
        <begin position="16"/>
        <end position="286"/>
    </location>
</feature>
<dbReference type="Proteomes" id="UP001497497">
    <property type="component" value="Unassembled WGS sequence"/>
</dbReference>
<dbReference type="PROSITE" id="PS00237">
    <property type="entry name" value="G_PROTEIN_RECEP_F1_1"/>
    <property type="match status" value="1"/>
</dbReference>
<evidence type="ECO:0000256" key="1">
    <source>
        <dbReference type="ARBA" id="ARBA00004651"/>
    </source>
</evidence>
<dbReference type="GO" id="GO:0030425">
    <property type="term" value="C:dendrite"/>
    <property type="evidence" value="ECO:0007669"/>
    <property type="project" value="TreeGrafter"/>
</dbReference>
<evidence type="ECO:0000256" key="3">
    <source>
        <dbReference type="ARBA" id="ARBA00022692"/>
    </source>
</evidence>
<dbReference type="GO" id="GO:0007268">
    <property type="term" value="P:chemical synaptic transmission"/>
    <property type="evidence" value="ECO:0007669"/>
    <property type="project" value="TreeGrafter"/>
</dbReference>
<reference evidence="12 13" key="1">
    <citation type="submission" date="2024-04" db="EMBL/GenBank/DDBJ databases">
        <authorList>
            <consortium name="Genoscope - CEA"/>
            <person name="William W."/>
        </authorList>
    </citation>
    <scope>NUCLEOTIDE SEQUENCE [LARGE SCALE GENOMIC DNA]</scope>
</reference>